<keyword evidence="1" id="KW-1133">Transmembrane helix</keyword>
<keyword evidence="3" id="KW-1185">Reference proteome</keyword>
<sequence>MFIRKLFQISDKVKWLLLELLVVFVGVYMAFLFQRYAEGQKLKDEKEKVLISLKKELEEFRTNFPGFASYQRGKLVEWDSLLDAGELTDYYNWRYLEPQYNFKVIEYAMNKEGTEIISFELYEALSKLHSRIRQLEHAERLMTNFGQRYNLVPSSLAENDPQRKILEAENRFAFYRFIGAARLRAGKLENVAELAEDILKVVNEDLGPEKTREVEISLLKNYIRAGLDVNFIRTIVDEYFPQYAQGTFDEVLKEVEQQESRAKDSTQ</sequence>
<name>A0ABQ3I109_9BACT</name>
<accession>A0ABQ3I109</accession>
<dbReference type="EMBL" id="BNAG01000001">
    <property type="protein sequence ID" value="GHE54290.1"/>
    <property type="molecule type" value="Genomic_DNA"/>
</dbReference>
<dbReference type="Proteomes" id="UP000658258">
    <property type="component" value="Unassembled WGS sequence"/>
</dbReference>
<comment type="caution">
    <text evidence="2">The sequence shown here is derived from an EMBL/GenBank/DDBJ whole genome shotgun (WGS) entry which is preliminary data.</text>
</comment>
<keyword evidence="1" id="KW-0472">Membrane</keyword>
<evidence type="ECO:0000256" key="1">
    <source>
        <dbReference type="SAM" id="Phobius"/>
    </source>
</evidence>
<proteinExistence type="predicted"/>
<reference evidence="3" key="1">
    <citation type="journal article" date="2019" name="Int. J. Syst. Evol. Microbiol.">
        <title>The Global Catalogue of Microorganisms (GCM) 10K type strain sequencing project: providing services to taxonomists for standard genome sequencing and annotation.</title>
        <authorList>
            <consortium name="The Broad Institute Genomics Platform"/>
            <consortium name="The Broad Institute Genome Sequencing Center for Infectious Disease"/>
            <person name="Wu L."/>
            <person name="Ma J."/>
        </authorList>
    </citation>
    <scope>NUCLEOTIDE SEQUENCE [LARGE SCALE GENOMIC DNA]</scope>
    <source>
        <strain evidence="3">CGMCC 1.15111</strain>
    </source>
</reference>
<dbReference type="RefSeq" id="WP_189628710.1">
    <property type="nucleotide sequence ID" value="NZ_BNAG01000001.1"/>
</dbReference>
<protein>
    <submittedName>
        <fullName evidence="2">Uncharacterized protein</fullName>
    </submittedName>
</protein>
<evidence type="ECO:0000313" key="3">
    <source>
        <dbReference type="Proteomes" id="UP000658258"/>
    </source>
</evidence>
<evidence type="ECO:0000313" key="2">
    <source>
        <dbReference type="EMBL" id="GHE54290.1"/>
    </source>
</evidence>
<organism evidence="2 3">
    <name type="scientific">Roseivirga thermotolerans</name>
    <dbReference type="NCBI Taxonomy" id="1758176"/>
    <lineage>
        <taxon>Bacteria</taxon>
        <taxon>Pseudomonadati</taxon>
        <taxon>Bacteroidota</taxon>
        <taxon>Cytophagia</taxon>
        <taxon>Cytophagales</taxon>
        <taxon>Roseivirgaceae</taxon>
        <taxon>Roseivirga</taxon>
    </lineage>
</organism>
<feature type="transmembrane region" description="Helical" evidence="1">
    <location>
        <begin position="15"/>
        <end position="33"/>
    </location>
</feature>
<gene>
    <name evidence="2" type="ORF">GCM10011340_06100</name>
</gene>
<keyword evidence="1" id="KW-0812">Transmembrane</keyword>